<dbReference type="PRINTS" id="PR00834">
    <property type="entry name" value="PROTEASES2C"/>
</dbReference>
<evidence type="ECO:0000256" key="1">
    <source>
        <dbReference type="SAM" id="SignalP"/>
    </source>
</evidence>
<dbReference type="GO" id="GO:0006508">
    <property type="term" value="P:proteolysis"/>
    <property type="evidence" value="ECO:0007669"/>
    <property type="project" value="UniProtKB-KW"/>
</dbReference>
<feature type="signal peptide" evidence="1">
    <location>
        <begin position="1"/>
        <end position="15"/>
    </location>
</feature>
<accession>A0A136A0Z2</accession>
<dbReference type="Proteomes" id="UP000070299">
    <property type="component" value="Unassembled WGS sequence"/>
</dbReference>
<proteinExistence type="predicted"/>
<gene>
    <name evidence="2" type="ORF">AX660_11995</name>
</gene>
<dbReference type="AlphaFoldDB" id="A0A136A0Z2"/>
<feature type="chain" id="PRO_5013334624" evidence="1">
    <location>
        <begin position="16"/>
        <end position="418"/>
    </location>
</feature>
<dbReference type="Gene3D" id="2.40.10.120">
    <property type="match status" value="1"/>
</dbReference>
<dbReference type="SUPFAM" id="SSF50494">
    <property type="entry name" value="Trypsin-like serine proteases"/>
    <property type="match status" value="1"/>
</dbReference>
<dbReference type="RefSeq" id="WP_068375776.1">
    <property type="nucleotide sequence ID" value="NZ_LSNE01000005.1"/>
</dbReference>
<dbReference type="InterPro" id="IPR001940">
    <property type="entry name" value="Peptidase_S1C"/>
</dbReference>
<sequence>MRRFLVLLFIFSAHAQSQQTAQNLFSHYQSALYQIRIIELESGNKSSIGSGFQIDQQGNILTNYHVVSEYVFTPEKYRIEYLSNDGSNGTLALINFDVVNDLALVRKTSTTENEDTFNIANELPGQGETIYSLGNPHDLGMIVVPGTFNGIKKNSFYQRIHFTGAINPGMSGGPVVNALGEVVGVNVATAGNQIGFLIPLNKVQRLAAKHQDEILAIDQFKNNIQQQLMANQAEIITQLQNTTWQKSSLGEASVPTKIGEFLSCWGDSNTNDNEALFLSVENRCRLDEQIFLNGGLRTGGIELEFEWLSGKELGQHRFYSLYSKSLVGAGAGNMATKTDVTNYQCEHNKVINIHQVNSKTILCLRAYKEFDGLYDVLFIGATLDHDQQGLISHFTLAGVAKDSALSFTKQFMDAVAWQ</sequence>
<reference evidence="3" key="1">
    <citation type="submission" date="2016-02" db="EMBL/GenBank/DDBJ databases">
        <authorList>
            <person name="Schultz-Johansen M."/>
            <person name="Glaring M.A."/>
            <person name="Bech P.K."/>
            <person name="Stougaard P."/>
        </authorList>
    </citation>
    <scope>NUCLEOTIDE SEQUENCE [LARGE SCALE GENOMIC DNA]</scope>
    <source>
        <strain evidence="3">S66</strain>
    </source>
</reference>
<keyword evidence="2" id="KW-0378">Hydrolase</keyword>
<evidence type="ECO:0000313" key="3">
    <source>
        <dbReference type="Proteomes" id="UP000070299"/>
    </source>
</evidence>
<name>A0A136A0Z2_9ALTE</name>
<comment type="caution">
    <text evidence="2">The sequence shown here is derived from an EMBL/GenBank/DDBJ whole genome shotgun (WGS) entry which is preliminary data.</text>
</comment>
<evidence type="ECO:0000313" key="2">
    <source>
        <dbReference type="EMBL" id="KXI28906.1"/>
    </source>
</evidence>
<dbReference type="PANTHER" id="PTHR22939">
    <property type="entry name" value="SERINE PROTEASE FAMILY S1C HTRA-RELATED"/>
    <property type="match status" value="1"/>
</dbReference>
<keyword evidence="1" id="KW-0732">Signal</keyword>
<dbReference type="EMBL" id="LSNE01000005">
    <property type="protein sequence ID" value="KXI28906.1"/>
    <property type="molecule type" value="Genomic_DNA"/>
</dbReference>
<keyword evidence="2" id="KW-0645">Protease</keyword>
<dbReference type="GO" id="GO:0004252">
    <property type="term" value="F:serine-type endopeptidase activity"/>
    <property type="evidence" value="ECO:0007669"/>
    <property type="project" value="InterPro"/>
</dbReference>
<dbReference type="Pfam" id="PF13365">
    <property type="entry name" value="Trypsin_2"/>
    <property type="match status" value="1"/>
</dbReference>
<organism evidence="2 3">
    <name type="scientific">Paraglaciecola hydrolytica</name>
    <dbReference type="NCBI Taxonomy" id="1799789"/>
    <lineage>
        <taxon>Bacteria</taxon>
        <taxon>Pseudomonadati</taxon>
        <taxon>Pseudomonadota</taxon>
        <taxon>Gammaproteobacteria</taxon>
        <taxon>Alteromonadales</taxon>
        <taxon>Alteromonadaceae</taxon>
        <taxon>Paraglaciecola</taxon>
    </lineage>
</organism>
<dbReference type="PANTHER" id="PTHR22939:SF129">
    <property type="entry name" value="SERINE PROTEASE HTRA2, MITOCHONDRIAL"/>
    <property type="match status" value="1"/>
</dbReference>
<dbReference type="OrthoDB" id="8581982at2"/>
<protein>
    <submittedName>
        <fullName evidence="2">Serine protease</fullName>
    </submittedName>
</protein>
<keyword evidence="3" id="KW-1185">Reference proteome</keyword>
<dbReference type="STRING" id="1799789.AX660_11995"/>
<dbReference type="InterPro" id="IPR009003">
    <property type="entry name" value="Peptidase_S1_PA"/>
</dbReference>